<dbReference type="Proteomes" id="UP000775547">
    <property type="component" value="Unassembled WGS sequence"/>
</dbReference>
<accession>A0A9P7GED4</accession>
<reference evidence="2" key="1">
    <citation type="submission" date="2020-07" db="EMBL/GenBank/DDBJ databases">
        <authorList>
            <person name="Nieuwenhuis M."/>
            <person name="Van De Peppel L.J.J."/>
        </authorList>
    </citation>
    <scope>NUCLEOTIDE SEQUENCE</scope>
    <source>
        <strain evidence="2">AP01</strain>
        <tissue evidence="2">Mycelium</tissue>
    </source>
</reference>
<dbReference type="EMBL" id="JABCKV010000001">
    <property type="protein sequence ID" value="KAG5648984.1"/>
    <property type="molecule type" value="Genomic_DNA"/>
</dbReference>
<feature type="region of interest" description="Disordered" evidence="1">
    <location>
        <begin position="106"/>
        <end position="147"/>
    </location>
</feature>
<gene>
    <name evidence="2" type="ORF">DXG03_000333</name>
</gene>
<protein>
    <submittedName>
        <fullName evidence="2">Uncharacterized protein</fullName>
    </submittedName>
</protein>
<evidence type="ECO:0000313" key="2">
    <source>
        <dbReference type="EMBL" id="KAG5648984.1"/>
    </source>
</evidence>
<evidence type="ECO:0000313" key="3">
    <source>
        <dbReference type="Proteomes" id="UP000775547"/>
    </source>
</evidence>
<reference evidence="2" key="2">
    <citation type="submission" date="2021-10" db="EMBL/GenBank/DDBJ databases">
        <title>Phylogenomics reveals ancestral predisposition of the termite-cultivated fungus Termitomyces towards a domesticated lifestyle.</title>
        <authorList>
            <person name="Auxier B."/>
            <person name="Grum-Grzhimaylo A."/>
            <person name="Cardenas M.E."/>
            <person name="Lodge J.D."/>
            <person name="Laessoe T."/>
            <person name="Pedersen O."/>
            <person name="Smith M.E."/>
            <person name="Kuyper T.W."/>
            <person name="Franco-Molano E.A."/>
            <person name="Baroni T.J."/>
            <person name="Aanen D.K."/>
        </authorList>
    </citation>
    <scope>NUCLEOTIDE SEQUENCE</scope>
    <source>
        <strain evidence="2">AP01</strain>
        <tissue evidence="2">Mycelium</tissue>
    </source>
</reference>
<feature type="compositionally biased region" description="Basic and acidic residues" evidence="1">
    <location>
        <begin position="111"/>
        <end position="129"/>
    </location>
</feature>
<evidence type="ECO:0000256" key="1">
    <source>
        <dbReference type="SAM" id="MobiDB-lite"/>
    </source>
</evidence>
<proteinExistence type="predicted"/>
<sequence length="267" mass="29984">MTLSAFQKLLDEKCDVLSENSEVQRRDYTRLKNSIKNRRECVKATGKWMRKMEEIKNECVAAVTPSPSTRLLKEIVQKASNMESRLVARLDVIAPGCASATLSRTNDISTEDCKEDSGLEEGEIKETSPHRHGSQTNGQPQRGSDFGKYNAMNEYAAARAEDRARLDDIDIRTKAALDTSAIREKRLSSLSDSSLYSDRVLAILASEEVAESMEEFMDDLQVRIFAEVQVLKVTIDNPKIVYQKLWGYIAPLLALVDAVEPQCRYVA</sequence>
<organism evidence="2 3">
    <name type="scientific">Asterophora parasitica</name>
    <dbReference type="NCBI Taxonomy" id="117018"/>
    <lineage>
        <taxon>Eukaryota</taxon>
        <taxon>Fungi</taxon>
        <taxon>Dikarya</taxon>
        <taxon>Basidiomycota</taxon>
        <taxon>Agaricomycotina</taxon>
        <taxon>Agaricomycetes</taxon>
        <taxon>Agaricomycetidae</taxon>
        <taxon>Agaricales</taxon>
        <taxon>Tricholomatineae</taxon>
        <taxon>Lyophyllaceae</taxon>
        <taxon>Asterophora</taxon>
    </lineage>
</organism>
<comment type="caution">
    <text evidence="2">The sequence shown here is derived from an EMBL/GenBank/DDBJ whole genome shotgun (WGS) entry which is preliminary data.</text>
</comment>
<keyword evidence="3" id="KW-1185">Reference proteome</keyword>
<name>A0A9P7GED4_9AGAR</name>
<dbReference type="AlphaFoldDB" id="A0A9P7GED4"/>